<dbReference type="SFLD" id="SFLDS00003">
    <property type="entry name" value="Haloacid_Dehalogenase"/>
    <property type="match status" value="1"/>
</dbReference>
<evidence type="ECO:0000313" key="1">
    <source>
        <dbReference type="EMBL" id="GEK42641.1"/>
    </source>
</evidence>
<organism evidence="1 2">
    <name type="scientific">Ligilactobacillus aviarius</name>
    <dbReference type="NCBI Taxonomy" id="1606"/>
    <lineage>
        <taxon>Bacteria</taxon>
        <taxon>Bacillati</taxon>
        <taxon>Bacillota</taxon>
        <taxon>Bacilli</taxon>
        <taxon>Lactobacillales</taxon>
        <taxon>Lactobacillaceae</taxon>
        <taxon>Ligilactobacillus</taxon>
    </lineage>
</organism>
<dbReference type="AlphaFoldDB" id="A0A510WVI5"/>
<dbReference type="Proteomes" id="UP000321722">
    <property type="component" value="Unassembled WGS sequence"/>
</dbReference>
<dbReference type="NCBIfam" id="TIGR01484">
    <property type="entry name" value="HAD-SF-IIB"/>
    <property type="match status" value="1"/>
</dbReference>
<gene>
    <name evidence="1" type="ORF">LAV01_14730</name>
</gene>
<dbReference type="PANTHER" id="PTHR10000">
    <property type="entry name" value="PHOSPHOSERINE PHOSPHATASE"/>
    <property type="match status" value="1"/>
</dbReference>
<dbReference type="GO" id="GO:0000287">
    <property type="term" value="F:magnesium ion binding"/>
    <property type="evidence" value="ECO:0007669"/>
    <property type="project" value="TreeGrafter"/>
</dbReference>
<dbReference type="InterPro" id="IPR023214">
    <property type="entry name" value="HAD_sf"/>
</dbReference>
<proteinExistence type="predicted"/>
<dbReference type="SFLD" id="SFLDG01140">
    <property type="entry name" value="C2.B:_Phosphomannomutase_and_P"/>
    <property type="match status" value="1"/>
</dbReference>
<evidence type="ECO:0000313" key="2">
    <source>
        <dbReference type="Proteomes" id="UP000321722"/>
    </source>
</evidence>
<dbReference type="RefSeq" id="WP_057827267.1">
    <property type="nucleotide sequence ID" value="NZ_BAAACL010000012.1"/>
</dbReference>
<accession>A0A510WVI5</accession>
<dbReference type="Pfam" id="PF08282">
    <property type="entry name" value="Hydrolase_3"/>
    <property type="match status" value="1"/>
</dbReference>
<dbReference type="InterPro" id="IPR006379">
    <property type="entry name" value="HAD-SF_hydro_IIB"/>
</dbReference>
<keyword evidence="2" id="KW-1185">Reference proteome</keyword>
<dbReference type="Gene3D" id="3.30.1240.10">
    <property type="match status" value="1"/>
</dbReference>
<dbReference type="Gene3D" id="3.40.50.1000">
    <property type="entry name" value="HAD superfamily/HAD-like"/>
    <property type="match status" value="1"/>
</dbReference>
<dbReference type="SUPFAM" id="SSF56784">
    <property type="entry name" value="HAD-like"/>
    <property type="match status" value="1"/>
</dbReference>
<dbReference type="InterPro" id="IPR036412">
    <property type="entry name" value="HAD-like_sf"/>
</dbReference>
<protein>
    <submittedName>
        <fullName evidence="1">Sugar-phosphatase</fullName>
    </submittedName>
</protein>
<dbReference type="InterPro" id="IPR000150">
    <property type="entry name" value="Cof"/>
</dbReference>
<dbReference type="CDD" id="cd07518">
    <property type="entry name" value="HAD_YbiV-Like"/>
    <property type="match status" value="1"/>
</dbReference>
<dbReference type="PANTHER" id="PTHR10000:SF53">
    <property type="entry name" value="5-AMINO-6-(5-PHOSPHO-D-RIBITYLAMINO)URACIL PHOSPHATASE YBJI-RELATED"/>
    <property type="match status" value="1"/>
</dbReference>
<sequence length="243" mass="27597">MQNDIKLVATDIDGTFTHADHTYDTKRFKRILARMNAVGCEFVVASGSQYFTIRDLFADCADQINFISENGAMIESHGRIIKVNEMATDVVDEMILFAHHHPEFEWVMCGAANAYCERGQVDQAFFDQTNFYYHHLKWVDDFNDVDDQILKFAINVPEKETDHYLELFRRKFAGKVEPTSSGFGAIDLIVPGNHKAAALKQLVQRWKITPAQCAAFGDGGNDIEMLRYCKHSYAMVNAPAEVK</sequence>
<dbReference type="GeneID" id="29934155"/>
<dbReference type="NCBIfam" id="TIGR00099">
    <property type="entry name" value="Cof-subfamily"/>
    <property type="match status" value="1"/>
</dbReference>
<dbReference type="GO" id="GO:0005829">
    <property type="term" value="C:cytosol"/>
    <property type="evidence" value="ECO:0007669"/>
    <property type="project" value="TreeGrafter"/>
</dbReference>
<comment type="caution">
    <text evidence="1">The sequence shown here is derived from an EMBL/GenBank/DDBJ whole genome shotgun (WGS) entry which is preliminary data.</text>
</comment>
<name>A0A510WVI5_9LACO</name>
<reference evidence="1 2" key="1">
    <citation type="submission" date="2019-07" db="EMBL/GenBank/DDBJ databases">
        <title>Whole genome shotgun sequence of Lactobacillus aviarius subsp. aviarius NBRC 102162.</title>
        <authorList>
            <person name="Hosoyama A."/>
            <person name="Uohara A."/>
            <person name="Ohji S."/>
            <person name="Ichikawa N."/>
        </authorList>
    </citation>
    <scope>NUCLEOTIDE SEQUENCE [LARGE SCALE GENOMIC DNA]</scope>
    <source>
        <strain evidence="1 2">NBRC 102162</strain>
    </source>
</reference>
<dbReference type="EMBL" id="BJUI01000035">
    <property type="protein sequence ID" value="GEK42641.1"/>
    <property type="molecule type" value="Genomic_DNA"/>
</dbReference>
<dbReference type="GO" id="GO:0016791">
    <property type="term" value="F:phosphatase activity"/>
    <property type="evidence" value="ECO:0007669"/>
    <property type="project" value="TreeGrafter"/>
</dbReference>